<comment type="caution">
    <text evidence="1">The sequence shown here is derived from an EMBL/GenBank/DDBJ whole genome shotgun (WGS) entry which is preliminary data.</text>
</comment>
<organism evidence="1 2">
    <name type="scientific">Mycteria americana</name>
    <name type="common">Wood stork</name>
    <dbReference type="NCBI Taxonomy" id="33587"/>
    <lineage>
        <taxon>Eukaryota</taxon>
        <taxon>Metazoa</taxon>
        <taxon>Chordata</taxon>
        <taxon>Craniata</taxon>
        <taxon>Vertebrata</taxon>
        <taxon>Euteleostomi</taxon>
        <taxon>Archelosauria</taxon>
        <taxon>Archosauria</taxon>
        <taxon>Dinosauria</taxon>
        <taxon>Saurischia</taxon>
        <taxon>Theropoda</taxon>
        <taxon>Coelurosauria</taxon>
        <taxon>Aves</taxon>
        <taxon>Neognathae</taxon>
        <taxon>Neoaves</taxon>
        <taxon>Aequornithes</taxon>
        <taxon>Ciconiiformes</taxon>
        <taxon>Ciconiidae</taxon>
        <taxon>Mycteria</taxon>
    </lineage>
</organism>
<protein>
    <submittedName>
        <fullName evidence="1">Uncharacterized protein</fullName>
    </submittedName>
</protein>
<keyword evidence="2" id="KW-1185">Reference proteome</keyword>
<dbReference type="AlphaFoldDB" id="A0AAN7PBW7"/>
<dbReference type="EMBL" id="JAUNZN010000001">
    <property type="protein sequence ID" value="KAK4829612.1"/>
    <property type="molecule type" value="Genomic_DNA"/>
</dbReference>
<reference evidence="1 2" key="1">
    <citation type="journal article" date="2023" name="J. Hered.">
        <title>Chromosome-level genome of the wood stork (Mycteria americana) provides insight into avian chromosome evolution.</title>
        <authorList>
            <person name="Flamio R. Jr."/>
            <person name="Ramstad K.M."/>
        </authorList>
    </citation>
    <scope>NUCLEOTIDE SEQUENCE [LARGE SCALE GENOMIC DNA]</scope>
    <source>
        <strain evidence="1">JAX WOST 10</strain>
    </source>
</reference>
<evidence type="ECO:0000313" key="2">
    <source>
        <dbReference type="Proteomes" id="UP001333110"/>
    </source>
</evidence>
<name>A0AAN7PBW7_MYCAM</name>
<sequence length="271" mass="29550">MGSWALGRAWGARSHKTQDTYCLYLTYQHFQRLLKAPSNLALNTSKDGASTTSLGNLFQCLTTLIGKNFFLISNLNLPSFSLKPLPLALSLHALVLEGCNKISLEPSHLQAEQPQLSQPAFIGGVCQTSDHLHGPPLFLLQQVHVILMVWLAFWAASSHCRIMLSFSSTNTPKSFSSGLLSIHSLPSLHLCLGLPRPMCRTLHLALLNFMRFAGAHLSKPVKVPLDGIPSFQHVDYTTELGVIGKLSEGALNPTVHVADKDVNIASPNTNP</sequence>
<gene>
    <name evidence="1" type="ORF">QYF61_005739</name>
</gene>
<proteinExistence type="predicted"/>
<evidence type="ECO:0000313" key="1">
    <source>
        <dbReference type="EMBL" id="KAK4829612.1"/>
    </source>
</evidence>
<accession>A0AAN7PBW7</accession>
<dbReference type="Proteomes" id="UP001333110">
    <property type="component" value="Unassembled WGS sequence"/>
</dbReference>